<keyword evidence="1" id="KW-0723">Serine/threonine-protein kinase</keyword>
<dbReference type="PROSITE" id="PS00109">
    <property type="entry name" value="PROTEIN_KINASE_TYR"/>
    <property type="match status" value="1"/>
</dbReference>
<evidence type="ECO:0000256" key="3">
    <source>
        <dbReference type="ARBA" id="ARBA00022741"/>
    </source>
</evidence>
<dbReference type="InterPro" id="IPR051175">
    <property type="entry name" value="CLK_kinases"/>
</dbReference>
<evidence type="ECO:0000259" key="6">
    <source>
        <dbReference type="PROSITE" id="PS50011"/>
    </source>
</evidence>
<proteinExistence type="predicted"/>
<evidence type="ECO:0000313" key="7">
    <source>
        <dbReference type="EMBL" id="KAJ7769519.1"/>
    </source>
</evidence>
<dbReference type="GO" id="GO:0004674">
    <property type="term" value="F:protein serine/threonine kinase activity"/>
    <property type="evidence" value="ECO:0007669"/>
    <property type="project" value="UniProtKB-KW"/>
</dbReference>
<evidence type="ECO:0000256" key="1">
    <source>
        <dbReference type="ARBA" id="ARBA00022527"/>
    </source>
</evidence>
<dbReference type="EMBL" id="JARKIB010000018">
    <property type="protein sequence ID" value="KAJ7769519.1"/>
    <property type="molecule type" value="Genomic_DNA"/>
</dbReference>
<dbReference type="Gene3D" id="1.10.510.10">
    <property type="entry name" value="Transferase(Phosphotransferase) domain 1"/>
    <property type="match status" value="1"/>
</dbReference>
<dbReference type="Gene3D" id="3.30.200.20">
    <property type="entry name" value="Phosphorylase Kinase, domain 1"/>
    <property type="match status" value="1"/>
</dbReference>
<sequence>MSTIHEPRFIPSRLAEVECVEEYRRGGLHPILIGDEFAHGRYKIMHKLGFGGSSTIWLARDQQKQSGGLVTLKAMRADASSKSPNDLPEICVPKSLQATFPSCGVFQTVEDNFRVLGPNGDHQFLISPLAGPSILAMSDCPGRVSGSRRLRGDLARRVAKQTAEAIYCMHTAGLVHGDLTTSNILFRVSQNVLRWSDDDVYGYLGVPETEEVRTRGGLPREPHAPASLVGCIENSKLTTDASFLEERVLVIDFGQSYAIESPPNDYQPGTVMNYQSPEARFGGRAGLETDVWALGCAIFEIRAGFPLFDSFFGSDTDILRQTVETLGRLPDPWWGSFTERARWFEEDGEPKSAQAQERAGIHIQASKSSIRDKLRSIGTEDDLPDGAEGPMVERSGVRLLEEEVELLGDLLDKMLRYRPEERIVMEDVVGHPWFKYEGMSV</sequence>
<feature type="domain" description="Protein kinase" evidence="6">
    <location>
        <begin position="42"/>
        <end position="434"/>
    </location>
</feature>
<comment type="caution">
    <text evidence="7">The sequence shown here is derived from an EMBL/GenBank/DDBJ whole genome shotgun (WGS) entry which is preliminary data.</text>
</comment>
<dbReference type="InterPro" id="IPR000719">
    <property type="entry name" value="Prot_kinase_dom"/>
</dbReference>
<evidence type="ECO:0000256" key="4">
    <source>
        <dbReference type="ARBA" id="ARBA00022777"/>
    </source>
</evidence>
<dbReference type="InterPro" id="IPR011009">
    <property type="entry name" value="Kinase-like_dom_sf"/>
</dbReference>
<dbReference type="Proteomes" id="UP001215598">
    <property type="component" value="Unassembled WGS sequence"/>
</dbReference>
<dbReference type="SUPFAM" id="SSF56112">
    <property type="entry name" value="Protein kinase-like (PK-like)"/>
    <property type="match status" value="1"/>
</dbReference>
<evidence type="ECO:0000256" key="5">
    <source>
        <dbReference type="ARBA" id="ARBA00022840"/>
    </source>
</evidence>
<dbReference type="GO" id="GO:0005524">
    <property type="term" value="F:ATP binding"/>
    <property type="evidence" value="ECO:0007669"/>
    <property type="project" value="UniProtKB-KW"/>
</dbReference>
<dbReference type="InterPro" id="IPR008266">
    <property type="entry name" value="Tyr_kinase_AS"/>
</dbReference>
<accession>A0AAD7JU22</accession>
<organism evidence="7 8">
    <name type="scientific">Mycena metata</name>
    <dbReference type="NCBI Taxonomy" id="1033252"/>
    <lineage>
        <taxon>Eukaryota</taxon>
        <taxon>Fungi</taxon>
        <taxon>Dikarya</taxon>
        <taxon>Basidiomycota</taxon>
        <taxon>Agaricomycotina</taxon>
        <taxon>Agaricomycetes</taxon>
        <taxon>Agaricomycetidae</taxon>
        <taxon>Agaricales</taxon>
        <taxon>Marasmiineae</taxon>
        <taxon>Mycenaceae</taxon>
        <taxon>Mycena</taxon>
    </lineage>
</organism>
<dbReference type="PANTHER" id="PTHR45646">
    <property type="entry name" value="SERINE/THREONINE-PROTEIN KINASE DOA-RELATED"/>
    <property type="match status" value="1"/>
</dbReference>
<dbReference type="AlphaFoldDB" id="A0AAD7JU22"/>
<keyword evidence="4 7" id="KW-0418">Kinase</keyword>
<keyword evidence="5" id="KW-0067">ATP-binding</keyword>
<dbReference type="Pfam" id="PF00069">
    <property type="entry name" value="Pkinase"/>
    <property type="match status" value="1"/>
</dbReference>
<reference evidence="7" key="1">
    <citation type="submission" date="2023-03" db="EMBL/GenBank/DDBJ databases">
        <title>Massive genome expansion in bonnet fungi (Mycena s.s.) driven by repeated elements and novel gene families across ecological guilds.</title>
        <authorList>
            <consortium name="Lawrence Berkeley National Laboratory"/>
            <person name="Harder C.B."/>
            <person name="Miyauchi S."/>
            <person name="Viragh M."/>
            <person name="Kuo A."/>
            <person name="Thoen E."/>
            <person name="Andreopoulos B."/>
            <person name="Lu D."/>
            <person name="Skrede I."/>
            <person name="Drula E."/>
            <person name="Henrissat B."/>
            <person name="Morin E."/>
            <person name="Kohler A."/>
            <person name="Barry K."/>
            <person name="LaButti K."/>
            <person name="Morin E."/>
            <person name="Salamov A."/>
            <person name="Lipzen A."/>
            <person name="Mereny Z."/>
            <person name="Hegedus B."/>
            <person name="Baldrian P."/>
            <person name="Stursova M."/>
            <person name="Weitz H."/>
            <person name="Taylor A."/>
            <person name="Grigoriev I.V."/>
            <person name="Nagy L.G."/>
            <person name="Martin F."/>
            <person name="Kauserud H."/>
        </authorList>
    </citation>
    <scope>NUCLEOTIDE SEQUENCE</scope>
    <source>
        <strain evidence="7">CBHHK182m</strain>
    </source>
</reference>
<gene>
    <name evidence="7" type="ORF">B0H16DRAFT_1307426</name>
</gene>
<dbReference type="PROSITE" id="PS50011">
    <property type="entry name" value="PROTEIN_KINASE_DOM"/>
    <property type="match status" value="1"/>
</dbReference>
<keyword evidence="2" id="KW-0808">Transferase</keyword>
<keyword evidence="3" id="KW-0547">Nucleotide-binding</keyword>
<dbReference type="SMART" id="SM00220">
    <property type="entry name" value="S_TKc"/>
    <property type="match status" value="1"/>
</dbReference>
<keyword evidence="8" id="KW-1185">Reference proteome</keyword>
<name>A0AAD7JU22_9AGAR</name>
<protein>
    <submittedName>
        <fullName evidence="7">Kinase-like domain-containing protein</fullName>
    </submittedName>
</protein>
<evidence type="ECO:0000313" key="8">
    <source>
        <dbReference type="Proteomes" id="UP001215598"/>
    </source>
</evidence>
<evidence type="ECO:0000256" key="2">
    <source>
        <dbReference type="ARBA" id="ARBA00022679"/>
    </source>
</evidence>